<evidence type="ECO:0000313" key="3">
    <source>
        <dbReference type="EMBL" id="MXN16976.1"/>
    </source>
</evidence>
<evidence type="ECO:0000259" key="2">
    <source>
        <dbReference type="Pfam" id="PF01266"/>
    </source>
</evidence>
<name>A0A6L7G0L3_9RHOB</name>
<keyword evidence="1" id="KW-0560">Oxidoreductase</keyword>
<feature type="domain" description="FAD dependent oxidoreductase" evidence="2">
    <location>
        <begin position="2"/>
        <end position="43"/>
    </location>
</feature>
<dbReference type="EMBL" id="WUMU01000003">
    <property type="protein sequence ID" value="MXN16976.1"/>
    <property type="molecule type" value="Genomic_DNA"/>
</dbReference>
<protein>
    <submittedName>
        <fullName evidence="3">FAD-dependent oxidoreductase</fullName>
    </submittedName>
</protein>
<dbReference type="InterPro" id="IPR006076">
    <property type="entry name" value="FAD-dep_OxRdtase"/>
</dbReference>
<reference evidence="3 4" key="1">
    <citation type="submission" date="2019-12" db="EMBL/GenBank/DDBJ databases">
        <authorList>
            <person name="Li M."/>
        </authorList>
    </citation>
    <scope>NUCLEOTIDE SEQUENCE [LARGE SCALE GENOMIC DNA]</scope>
    <source>
        <strain evidence="3 4">GBMRC 2024</strain>
    </source>
</reference>
<evidence type="ECO:0000313" key="4">
    <source>
        <dbReference type="Proteomes" id="UP000477911"/>
    </source>
</evidence>
<keyword evidence="4" id="KW-1185">Reference proteome</keyword>
<accession>A0A6L7G0L3</accession>
<dbReference type="InterPro" id="IPR036188">
    <property type="entry name" value="FAD/NAD-bd_sf"/>
</dbReference>
<proteinExistence type="predicted"/>
<organism evidence="3 4">
    <name type="scientific">Pseudooceanicola albus</name>
    <dbReference type="NCBI Taxonomy" id="2692189"/>
    <lineage>
        <taxon>Bacteria</taxon>
        <taxon>Pseudomonadati</taxon>
        <taxon>Pseudomonadota</taxon>
        <taxon>Alphaproteobacteria</taxon>
        <taxon>Rhodobacterales</taxon>
        <taxon>Paracoccaceae</taxon>
        <taxon>Pseudooceanicola</taxon>
    </lineage>
</organism>
<dbReference type="Proteomes" id="UP000477911">
    <property type="component" value="Unassembled WGS sequence"/>
</dbReference>
<gene>
    <name evidence="3" type="ORF">GR170_03955</name>
</gene>
<dbReference type="Gene3D" id="3.50.50.60">
    <property type="entry name" value="FAD/NAD(P)-binding domain"/>
    <property type="match status" value="1"/>
</dbReference>
<sequence>MIGGAVIGVSTALTLLKDGHAVTLFDRAGICAGASQGNAGAFALTDVTPMAAPYAATRF</sequence>
<evidence type="ECO:0000256" key="1">
    <source>
        <dbReference type="ARBA" id="ARBA00023002"/>
    </source>
</evidence>
<comment type="caution">
    <text evidence="3">The sequence shown here is derived from an EMBL/GenBank/DDBJ whole genome shotgun (WGS) entry which is preliminary data.</text>
</comment>
<dbReference type="AlphaFoldDB" id="A0A6L7G0L3"/>
<dbReference type="Pfam" id="PF01266">
    <property type="entry name" value="DAO"/>
    <property type="match status" value="1"/>
</dbReference>
<dbReference type="SUPFAM" id="SSF51971">
    <property type="entry name" value="Nucleotide-binding domain"/>
    <property type="match status" value="1"/>
</dbReference>
<dbReference type="GO" id="GO:0016491">
    <property type="term" value="F:oxidoreductase activity"/>
    <property type="evidence" value="ECO:0007669"/>
    <property type="project" value="UniProtKB-KW"/>
</dbReference>